<accession>A0A1H5MCK9</accession>
<gene>
    <name evidence="1" type="ORF">SAMN04490220_8810</name>
</gene>
<reference evidence="2" key="1">
    <citation type="submission" date="2016-10" db="EMBL/GenBank/DDBJ databases">
        <authorList>
            <person name="Varghese N."/>
        </authorList>
    </citation>
    <scope>NUCLEOTIDE SEQUENCE [LARGE SCALE GENOMIC DNA]</scope>
    <source>
        <strain evidence="2">DSM 44719</strain>
    </source>
</reference>
<proteinExistence type="predicted"/>
<protein>
    <submittedName>
        <fullName evidence="1">Uncharacterized protein</fullName>
    </submittedName>
</protein>
<name>A0A1H5MCK9_RHOJO</name>
<dbReference type="AlphaFoldDB" id="A0A1H5MCK9"/>
<organism evidence="1 2">
    <name type="scientific">Rhodococcus jostii</name>
    <dbReference type="NCBI Taxonomy" id="132919"/>
    <lineage>
        <taxon>Bacteria</taxon>
        <taxon>Bacillati</taxon>
        <taxon>Actinomycetota</taxon>
        <taxon>Actinomycetes</taxon>
        <taxon>Mycobacteriales</taxon>
        <taxon>Nocardiaceae</taxon>
        <taxon>Rhodococcus</taxon>
    </lineage>
</organism>
<evidence type="ECO:0000313" key="2">
    <source>
        <dbReference type="Proteomes" id="UP000183407"/>
    </source>
</evidence>
<sequence length="559" mass="60559">MYARRAVHRNAACAAIFGAGRARRAGDDSADYRTVRIAGATCKTGLMVSSAERMRPHRTLRILVVALAIEDGQTPAPVVGSVGSFPLLFEETAADDSDPTIVTVHADAEPLGDGFPTLQPSPDADDDRRWEWSIFLRADGWSATWNSTRPAVGSVRVTGRVIGDLGYATAGSVRGRIRRVQVVSDMYREDRTRPRHWAAVPGTRQLRDVETSPSNFRDDVLSTSRRVPGQGHVREGGVLVDLDLDDVPPVPARPLLVPAAISAHADRLWVTDAQLPLVVRVDERSRVTDYTLPGKVFAAPNEMPRRVHADATGCWVAGWDGVYRCDEDAGMTRLSGRTVAGSTASAGTLLTCHRTAEGRTLLGLFRADGRHDDLEVPDGQLVAMGAGPDGFLVLLRAWRGLSVREGRLLRIGLDGSIMIGPDLEDLAAQAVLVMDPPRLFDCAGHVRRISSGLTLADPMRCPIDGFGGGTADDLLWIVHHDRERLLGDDRRYWLLSLFDARTLGPVASTPVHTSDPDVTVDGTGTVWITGHGVRTVPTRATEHVIRLDLARLLSGARSL</sequence>
<evidence type="ECO:0000313" key="1">
    <source>
        <dbReference type="EMBL" id="SEE86411.1"/>
    </source>
</evidence>
<dbReference type="EMBL" id="FNTL01000005">
    <property type="protein sequence ID" value="SEE86411.1"/>
    <property type="molecule type" value="Genomic_DNA"/>
</dbReference>
<dbReference type="Proteomes" id="UP000183407">
    <property type="component" value="Unassembled WGS sequence"/>
</dbReference>